<evidence type="ECO:0000259" key="3">
    <source>
        <dbReference type="PROSITE" id="PS51035"/>
    </source>
</evidence>
<reference evidence="4 5" key="1">
    <citation type="journal article" date="2018" name="Sci. Rep.">
        <title>Comparative analysis of the Pocillopora damicornis genome highlights role of immune system in coral evolution.</title>
        <authorList>
            <person name="Cunning R."/>
            <person name="Bay R.A."/>
            <person name="Gillette P."/>
            <person name="Baker A.C."/>
            <person name="Traylor-Knowles N."/>
        </authorList>
    </citation>
    <scope>NUCLEOTIDE SEQUENCE [LARGE SCALE GENOMIC DNA]</scope>
    <source>
        <strain evidence="4">RSMAS</strain>
        <tissue evidence="4">Whole animal</tissue>
    </source>
</reference>
<name>A0A3M6UMD5_POCDA</name>
<dbReference type="PROSITE" id="PS51035">
    <property type="entry name" value="BAG"/>
    <property type="match status" value="1"/>
</dbReference>
<feature type="compositionally biased region" description="Basic and acidic residues" evidence="2">
    <location>
        <begin position="46"/>
        <end position="56"/>
    </location>
</feature>
<comment type="caution">
    <text evidence="4">The sequence shown here is derived from an EMBL/GenBank/DDBJ whole genome shotgun (WGS) entry which is preliminary data.</text>
</comment>
<dbReference type="SMART" id="SM00264">
    <property type="entry name" value="BAG"/>
    <property type="match status" value="1"/>
</dbReference>
<evidence type="ECO:0000256" key="2">
    <source>
        <dbReference type="SAM" id="MobiDB-lite"/>
    </source>
</evidence>
<feature type="coiled-coil region" evidence="1">
    <location>
        <begin position="353"/>
        <end position="399"/>
    </location>
</feature>
<evidence type="ECO:0000313" key="5">
    <source>
        <dbReference type="Proteomes" id="UP000275408"/>
    </source>
</evidence>
<dbReference type="EMBL" id="RCHS01001247">
    <property type="protein sequence ID" value="RMX54518.1"/>
    <property type="molecule type" value="Genomic_DNA"/>
</dbReference>
<protein>
    <recommendedName>
        <fullName evidence="3">BAG domain-containing protein</fullName>
    </recommendedName>
</protein>
<dbReference type="AlphaFoldDB" id="A0A3M6UMD5"/>
<feature type="region of interest" description="Disordered" evidence="2">
    <location>
        <begin position="91"/>
        <end position="114"/>
    </location>
</feature>
<dbReference type="Proteomes" id="UP000275408">
    <property type="component" value="Unassembled WGS sequence"/>
</dbReference>
<dbReference type="STRING" id="46731.A0A3M6UMD5"/>
<sequence length="423" mass="48500">MSREIPVTVHPEFKQGKPRIFSRSSSLPSRPKLKLVVETVSNPCEASKERSSKTAHENTQNTDDSSKQRKNGNIKNQQYKLWKYSLPEHFQRVQKSSEDEPCEQQNHTERKEQRRHFFRENPFVGDLQKVFEDHYLSGSSLPVRLGRRNTYSARSLRETSPSAPEISKISLPKTSFSIPIQVEVDEKVKVGGENGEEILKENKVIEADGKIEDARGSESVQVEEKTTKEAEVDMKKDNYTVLDIDNACAVNFDKKDYFDMATSQEALGKSYFNGGGDVREEITKTNTEQFKEYIKEYTDKGDESQSEDSLPLEFSVENESKNKLLIIQSILKKAEKLEKEVLAFDESSKSKAYLAIEEKLTRLLIELDGIEANRDENIRLTRKRAVQQLQRALTQLEENISCRGVQNNEDKDWSLGMNRCESI</sequence>
<feature type="domain" description="BAG" evidence="3">
    <location>
        <begin position="333"/>
        <end position="400"/>
    </location>
</feature>
<dbReference type="InterPro" id="IPR003103">
    <property type="entry name" value="BAG_domain"/>
</dbReference>
<gene>
    <name evidence="4" type="ORF">pdam_00004579</name>
</gene>
<evidence type="ECO:0000256" key="1">
    <source>
        <dbReference type="SAM" id="Coils"/>
    </source>
</evidence>
<dbReference type="Pfam" id="PF02179">
    <property type="entry name" value="BAG"/>
    <property type="match status" value="1"/>
</dbReference>
<dbReference type="GO" id="GO:0051087">
    <property type="term" value="F:protein-folding chaperone binding"/>
    <property type="evidence" value="ECO:0007669"/>
    <property type="project" value="InterPro"/>
</dbReference>
<organism evidence="4 5">
    <name type="scientific">Pocillopora damicornis</name>
    <name type="common">Cauliflower coral</name>
    <name type="synonym">Millepora damicornis</name>
    <dbReference type="NCBI Taxonomy" id="46731"/>
    <lineage>
        <taxon>Eukaryota</taxon>
        <taxon>Metazoa</taxon>
        <taxon>Cnidaria</taxon>
        <taxon>Anthozoa</taxon>
        <taxon>Hexacorallia</taxon>
        <taxon>Scleractinia</taxon>
        <taxon>Astrocoeniina</taxon>
        <taxon>Pocilloporidae</taxon>
        <taxon>Pocillopora</taxon>
    </lineage>
</organism>
<dbReference type="SUPFAM" id="SSF63491">
    <property type="entry name" value="BAG domain"/>
    <property type="match status" value="1"/>
</dbReference>
<proteinExistence type="predicted"/>
<dbReference type="Gene3D" id="1.20.58.120">
    <property type="entry name" value="BAG domain"/>
    <property type="match status" value="1"/>
</dbReference>
<dbReference type="OrthoDB" id="333905at2759"/>
<keyword evidence="1" id="KW-0175">Coiled coil</keyword>
<feature type="region of interest" description="Disordered" evidence="2">
    <location>
        <begin position="1"/>
        <end position="78"/>
    </location>
</feature>
<evidence type="ECO:0000313" key="4">
    <source>
        <dbReference type="EMBL" id="RMX54518.1"/>
    </source>
</evidence>
<keyword evidence="5" id="KW-1185">Reference proteome</keyword>
<accession>A0A3M6UMD5</accession>
<dbReference type="InterPro" id="IPR036533">
    <property type="entry name" value="BAG_dom_sf"/>
</dbReference>